<name>A0A1X0NYF2_9TRYP</name>
<gene>
    <name evidence="2" type="ORF">TM35_000112360</name>
</gene>
<dbReference type="PANTHER" id="PTHR12894">
    <property type="entry name" value="CNH DOMAIN CONTAINING"/>
    <property type="match status" value="1"/>
</dbReference>
<dbReference type="Proteomes" id="UP000192257">
    <property type="component" value="Unassembled WGS sequence"/>
</dbReference>
<sequence length="980" mass="110277">MERKTLFDSSHEKTRVNTAVLFPVERTNGEPLLREMHLTSNEELRGLLYVGCANDTLHVYRVLTRLDYDAVRYDVSSSFLHCKQFGASNNESIGNGKSIITSSYGVTFLHVDNEFSTPLLLVVAGGVLDALHYVSLNSVGIFKHLPLPQGTITTCCVAQVQGNGPRQQQQQQHHHRLALIINRWLILVEYTERNSQIIGSGNSNTGESTVIECPHIMISEGTKTLAWQGDIIVTGSPYDYCIINVNTQQIQQRMDIVETFSQGPLCRNVIGYGDTSHILIRIGNNQLALMDLTTETELETAIPIGMSEPILDVAFVSPFIVGVKTDGNVLMQSCLDGEEFPCNSGSLYGFDGVPNHVYSTLLGIYGIGIYSVQLLVLMPKKTIAALYINAGLYERALRYVEYAYESREDELLRRFYNACARHALKEKKYNEAFRYFELAATPTVELLEFLPELRRPLKKGNQWESKVELSLSSGEAYHQLYELLLRRRSLGLGTNSVEQQAIEFAIFLLYVLECVPYTDEELTNLFLTSSTLNPEECLHYVSEGGVRPKPMIYPLVLSCNGQFEEALEQCQKQRLVYEAGVVLRMSGDDELYVRFLPWMLSVNITAALTALVRRPSQQGRQEEKQPSVSLILPMLIGYGGYPLHEYLHHLIYVDHNTDSKLHTLYAINLIDMIQVLQSFGVQGLSANAVRVPAGYESGIRGSSRRSLLTFLMFSQYYDTDTVLAQLLDAGLIEEQVLVLKQAGDHLGALTKLVYELDDINTAVRYCEEQHVRDLQSIGNSTQWFTERKNINIFCDPHGIRNEKRDELSIKKDDKILLTGHNGPFHDGHTFNEYFNILLHVLLVPPAGKQRLLSAALTVLNEHSYCINPLSVMTSLPDEVCVAEISSYLLRAFQTLCNKIQMAEVNANATKSMIADAQRHRDLLQQRCVYVDEKRICAVCGKPLGVGVIAVFPNLKATHFRCFHAPQLDPERGVPFRQDLL</sequence>
<comment type="caution">
    <text evidence="2">The sequence shown here is derived from an EMBL/GenBank/DDBJ whole genome shotgun (WGS) entry which is preliminary data.</text>
</comment>
<evidence type="ECO:0000259" key="1">
    <source>
        <dbReference type="Pfam" id="PF10367"/>
    </source>
</evidence>
<accession>A0A1X0NYF2</accession>
<dbReference type="AlphaFoldDB" id="A0A1X0NYF2"/>
<dbReference type="OrthoDB" id="10258882at2759"/>
<dbReference type="InterPro" id="IPR019453">
    <property type="entry name" value="VPS39/TGFA1_Znf"/>
</dbReference>
<feature type="domain" description="Vacuolar sorting protein 39/Transforming growth factor beta receptor-associated zinc finger" evidence="1">
    <location>
        <begin position="925"/>
        <end position="964"/>
    </location>
</feature>
<dbReference type="STRING" id="67003.A0A1X0NYF2"/>
<evidence type="ECO:0000313" key="3">
    <source>
        <dbReference type="Proteomes" id="UP000192257"/>
    </source>
</evidence>
<reference evidence="2 3" key="1">
    <citation type="submission" date="2017-03" db="EMBL/GenBank/DDBJ databases">
        <title>An alternative strategy for trypanosome survival in the mammalian bloodstream revealed through genome and transcriptome analysis of the ubiquitous bovine parasite Trypanosoma (Megatrypanum) theileri.</title>
        <authorList>
            <person name="Kelly S."/>
            <person name="Ivens A."/>
            <person name="Mott A."/>
            <person name="O'Neill E."/>
            <person name="Emms D."/>
            <person name="Macleod O."/>
            <person name="Voorheis P."/>
            <person name="Matthews J."/>
            <person name="Matthews K."/>
            <person name="Carrington M."/>
        </authorList>
    </citation>
    <scope>NUCLEOTIDE SEQUENCE [LARGE SCALE GENOMIC DNA]</scope>
    <source>
        <strain evidence="2">Edinburgh</strain>
    </source>
</reference>
<organism evidence="2 3">
    <name type="scientific">Trypanosoma theileri</name>
    <dbReference type="NCBI Taxonomy" id="67003"/>
    <lineage>
        <taxon>Eukaryota</taxon>
        <taxon>Discoba</taxon>
        <taxon>Euglenozoa</taxon>
        <taxon>Kinetoplastea</taxon>
        <taxon>Metakinetoplastina</taxon>
        <taxon>Trypanosomatida</taxon>
        <taxon>Trypanosomatidae</taxon>
        <taxon>Trypanosoma</taxon>
    </lineage>
</organism>
<evidence type="ECO:0000313" key="2">
    <source>
        <dbReference type="EMBL" id="ORC89702.1"/>
    </source>
</evidence>
<dbReference type="GO" id="GO:0016020">
    <property type="term" value="C:membrane"/>
    <property type="evidence" value="ECO:0007669"/>
    <property type="project" value="TreeGrafter"/>
</dbReference>
<dbReference type="RefSeq" id="XP_028883768.1">
    <property type="nucleotide sequence ID" value="XM_029024945.1"/>
</dbReference>
<dbReference type="GO" id="GO:0034058">
    <property type="term" value="P:endosomal vesicle fusion"/>
    <property type="evidence" value="ECO:0007669"/>
    <property type="project" value="TreeGrafter"/>
</dbReference>
<dbReference type="EMBL" id="NBCO01000011">
    <property type="protein sequence ID" value="ORC89702.1"/>
    <property type="molecule type" value="Genomic_DNA"/>
</dbReference>
<dbReference type="GO" id="GO:0005737">
    <property type="term" value="C:cytoplasm"/>
    <property type="evidence" value="ECO:0007669"/>
    <property type="project" value="TreeGrafter"/>
</dbReference>
<dbReference type="GeneID" id="39984725"/>
<dbReference type="Pfam" id="PF10367">
    <property type="entry name" value="zf-Vps39_C"/>
    <property type="match status" value="1"/>
</dbReference>
<keyword evidence="3" id="KW-1185">Reference proteome</keyword>
<dbReference type="GO" id="GO:0006914">
    <property type="term" value="P:autophagy"/>
    <property type="evidence" value="ECO:0007669"/>
    <property type="project" value="TreeGrafter"/>
</dbReference>
<dbReference type="PANTHER" id="PTHR12894:SF27">
    <property type="entry name" value="TRANSFORMING GROWTH FACTOR-BETA RECEPTOR-ASSOCIATED PROTEIN 1"/>
    <property type="match status" value="1"/>
</dbReference>
<dbReference type="VEuPathDB" id="TriTrypDB:TM35_000112360"/>
<dbReference type="InterPro" id="IPR032914">
    <property type="entry name" value="Vam6/VPS39/TRAP1"/>
</dbReference>
<protein>
    <recommendedName>
        <fullName evidence="1">Vacuolar sorting protein 39/Transforming growth factor beta receptor-associated zinc finger domain-containing protein</fullName>
    </recommendedName>
</protein>
<proteinExistence type="predicted"/>
<dbReference type="Pfam" id="PF23556">
    <property type="entry name" value="TPR_Vps41"/>
    <property type="match status" value="1"/>
</dbReference>